<accession>A0A8S9M5Q0</accession>
<comment type="caution">
    <text evidence="1">The sequence shown here is derived from an EMBL/GenBank/DDBJ whole genome shotgun (WGS) entry which is preliminary data.</text>
</comment>
<proteinExistence type="predicted"/>
<evidence type="ECO:0000313" key="1">
    <source>
        <dbReference type="EMBL" id="KAF2613349.1"/>
    </source>
</evidence>
<dbReference type="AlphaFoldDB" id="A0A8S9M5Q0"/>
<dbReference type="EMBL" id="QGKY02000089">
    <property type="protein sequence ID" value="KAF2613349.1"/>
    <property type="molecule type" value="Genomic_DNA"/>
</dbReference>
<organism evidence="1">
    <name type="scientific">Brassica cretica</name>
    <name type="common">Mustard</name>
    <dbReference type="NCBI Taxonomy" id="69181"/>
    <lineage>
        <taxon>Eukaryota</taxon>
        <taxon>Viridiplantae</taxon>
        <taxon>Streptophyta</taxon>
        <taxon>Embryophyta</taxon>
        <taxon>Tracheophyta</taxon>
        <taxon>Spermatophyta</taxon>
        <taxon>Magnoliopsida</taxon>
        <taxon>eudicotyledons</taxon>
        <taxon>Gunneridae</taxon>
        <taxon>Pentapetalae</taxon>
        <taxon>rosids</taxon>
        <taxon>malvids</taxon>
        <taxon>Brassicales</taxon>
        <taxon>Brassicaceae</taxon>
        <taxon>Brassiceae</taxon>
        <taxon>Brassica</taxon>
    </lineage>
</organism>
<gene>
    <name evidence="1" type="ORF">F2Q70_00011916</name>
</gene>
<sequence>MPEKEIGMFLNISENSWHRRRDRKRKLGPCKIKGKSYLKREVSQKDTYLQKKKPEYPSKHPDPPLCIMLKVFWSLQSSRLCRLQDTIKSPELLHLRQDISGSRKIAPDPGLLSGNRSSPGFRVWLQPEWNPGQ</sequence>
<name>A0A8S9M5Q0_BRACR</name>
<reference evidence="1" key="1">
    <citation type="submission" date="2019-12" db="EMBL/GenBank/DDBJ databases">
        <title>Genome sequencing and annotation of Brassica cretica.</title>
        <authorList>
            <person name="Studholme D.J."/>
            <person name="Sarris P.F."/>
        </authorList>
    </citation>
    <scope>NUCLEOTIDE SEQUENCE</scope>
    <source>
        <strain evidence="1">PFS-102/07</strain>
        <tissue evidence="1">Leaf</tissue>
    </source>
</reference>
<protein>
    <submittedName>
        <fullName evidence="1">Uncharacterized protein</fullName>
    </submittedName>
</protein>